<evidence type="ECO:0000256" key="4">
    <source>
        <dbReference type="ARBA" id="ARBA00022679"/>
    </source>
</evidence>
<dbReference type="GO" id="GO:0003677">
    <property type="term" value="F:DNA binding"/>
    <property type="evidence" value="ECO:0007669"/>
    <property type="project" value="InterPro"/>
</dbReference>
<dbReference type="GO" id="GO:0006351">
    <property type="term" value="P:DNA-templated transcription"/>
    <property type="evidence" value="ECO:0007669"/>
    <property type="project" value="InterPro"/>
</dbReference>
<keyword evidence="3" id="KW-0240">DNA-directed RNA polymerase</keyword>
<evidence type="ECO:0000256" key="6">
    <source>
        <dbReference type="ARBA" id="ARBA00023163"/>
    </source>
</evidence>
<dbReference type="GO" id="GO:0032549">
    <property type="term" value="F:ribonucleoside binding"/>
    <property type="evidence" value="ECO:0007669"/>
    <property type="project" value="InterPro"/>
</dbReference>
<comment type="similarity">
    <text evidence="1">Belongs to the RNA polymerase beta chain family.</text>
</comment>
<dbReference type="GO" id="GO:0003899">
    <property type="term" value="F:DNA-directed RNA polymerase activity"/>
    <property type="evidence" value="ECO:0007669"/>
    <property type="project" value="UniProtKB-EC"/>
</dbReference>
<dbReference type="AlphaFoldDB" id="A0A843UI14"/>
<evidence type="ECO:0000256" key="5">
    <source>
        <dbReference type="ARBA" id="ARBA00022695"/>
    </source>
</evidence>
<keyword evidence="6" id="KW-0804">Transcription</keyword>
<sequence>MERKVPSTQCPYWSLDSPPTKAVGLDIKDGELREFRMAGLRLIHTAEDKVKFRNTRLVYPLTRQPVDDMKRFGGVRFGEMERV</sequence>
<organism evidence="7 8">
    <name type="scientific">Colocasia esculenta</name>
    <name type="common">Wild taro</name>
    <name type="synonym">Arum esculentum</name>
    <dbReference type="NCBI Taxonomy" id="4460"/>
    <lineage>
        <taxon>Eukaryota</taxon>
        <taxon>Viridiplantae</taxon>
        <taxon>Streptophyta</taxon>
        <taxon>Embryophyta</taxon>
        <taxon>Tracheophyta</taxon>
        <taxon>Spermatophyta</taxon>
        <taxon>Magnoliopsida</taxon>
        <taxon>Liliopsida</taxon>
        <taxon>Araceae</taxon>
        <taxon>Aroideae</taxon>
        <taxon>Colocasieae</taxon>
        <taxon>Colocasia</taxon>
    </lineage>
</organism>
<keyword evidence="8" id="KW-1185">Reference proteome</keyword>
<comment type="caution">
    <text evidence="7">The sequence shown here is derived from an EMBL/GenBank/DDBJ whole genome shotgun (WGS) entry which is preliminary data.</text>
</comment>
<dbReference type="GO" id="GO:0000428">
    <property type="term" value="C:DNA-directed RNA polymerase complex"/>
    <property type="evidence" value="ECO:0007669"/>
    <property type="project" value="UniProtKB-KW"/>
</dbReference>
<proteinExistence type="inferred from homology"/>
<protein>
    <recommendedName>
        <fullName evidence="2">DNA-directed RNA polymerase</fullName>
        <ecNumber evidence="2">2.7.7.6</ecNumber>
    </recommendedName>
</protein>
<dbReference type="Proteomes" id="UP000652761">
    <property type="component" value="Unassembled WGS sequence"/>
</dbReference>
<evidence type="ECO:0000256" key="3">
    <source>
        <dbReference type="ARBA" id="ARBA00022478"/>
    </source>
</evidence>
<evidence type="ECO:0000313" key="7">
    <source>
        <dbReference type="EMBL" id="MQL83135.1"/>
    </source>
</evidence>
<reference evidence="7" key="1">
    <citation type="submission" date="2017-07" db="EMBL/GenBank/DDBJ databases">
        <title>Taro Niue Genome Assembly and Annotation.</title>
        <authorList>
            <person name="Atibalentja N."/>
            <person name="Keating K."/>
            <person name="Fields C.J."/>
        </authorList>
    </citation>
    <scope>NUCLEOTIDE SEQUENCE</scope>
    <source>
        <strain evidence="7">Niue_2</strain>
        <tissue evidence="7">Leaf</tissue>
    </source>
</reference>
<accession>A0A843UI14</accession>
<dbReference type="Gene3D" id="2.40.270.10">
    <property type="entry name" value="DNA-directed RNA polymerase, subunit 2, domain 6"/>
    <property type="match status" value="1"/>
</dbReference>
<name>A0A843UI14_COLES</name>
<keyword evidence="5" id="KW-0548">Nucleotidyltransferase</keyword>
<dbReference type="SUPFAM" id="SSF64484">
    <property type="entry name" value="beta and beta-prime subunits of DNA dependent RNA-polymerase"/>
    <property type="match status" value="1"/>
</dbReference>
<dbReference type="EC" id="2.7.7.6" evidence="2"/>
<evidence type="ECO:0000256" key="2">
    <source>
        <dbReference type="ARBA" id="ARBA00012418"/>
    </source>
</evidence>
<evidence type="ECO:0000256" key="1">
    <source>
        <dbReference type="ARBA" id="ARBA00006835"/>
    </source>
</evidence>
<dbReference type="InterPro" id="IPR015712">
    <property type="entry name" value="DNA-dir_RNA_pol_su2"/>
</dbReference>
<keyword evidence="4" id="KW-0808">Transferase</keyword>
<evidence type="ECO:0000313" key="8">
    <source>
        <dbReference type="Proteomes" id="UP000652761"/>
    </source>
</evidence>
<gene>
    <name evidence="7" type="ORF">Taro_015622</name>
</gene>
<dbReference type="InterPro" id="IPR037033">
    <property type="entry name" value="DNA-dir_RNAP_su2_hyb_sf"/>
</dbReference>
<dbReference type="EMBL" id="NMUH01000676">
    <property type="protein sequence ID" value="MQL83135.1"/>
    <property type="molecule type" value="Genomic_DNA"/>
</dbReference>
<dbReference type="PANTHER" id="PTHR20856">
    <property type="entry name" value="DNA-DIRECTED RNA POLYMERASE I SUBUNIT 2"/>
    <property type="match status" value="1"/>
</dbReference>